<dbReference type="Pfam" id="PF00892">
    <property type="entry name" value="EamA"/>
    <property type="match status" value="1"/>
</dbReference>
<sequence length="231" mass="25675">MFCGMLFTGMASLQHNSVPMVTVFKNITNIVISIGDLFFFGSRVEILVIVAFGIMLGGAVSAAWNDVHVTSQGVFWMCMNCFCTAGYVLYMKFATKNVKLSKFGMVFYNNILCMIFLLPVTIINGEMVTFINTDKIHTMDYFLKNTFAGFVGFFLNFASLNCVSHTGPTTYAILGSLNKIPIAVLGYFIFDSTITPDTWFFIGVSMCGGFLYSYAKILAGRKASPSHKHRR</sequence>
<organism evidence="7">
    <name type="scientific">Odontella aurita</name>
    <dbReference type="NCBI Taxonomy" id="265563"/>
    <lineage>
        <taxon>Eukaryota</taxon>
        <taxon>Sar</taxon>
        <taxon>Stramenopiles</taxon>
        <taxon>Ochrophyta</taxon>
        <taxon>Bacillariophyta</taxon>
        <taxon>Mediophyceae</taxon>
        <taxon>Biddulphiophycidae</taxon>
        <taxon>Eupodiscales</taxon>
        <taxon>Odontellaceae</taxon>
        <taxon>Odontella</taxon>
    </lineage>
</organism>
<comment type="subcellular location">
    <subcellularLocation>
        <location evidence="1">Membrane</location>
        <topology evidence="1">Multi-pass membrane protein</topology>
    </subcellularLocation>
</comment>
<dbReference type="InterPro" id="IPR000620">
    <property type="entry name" value="EamA_dom"/>
</dbReference>
<dbReference type="InterPro" id="IPR037185">
    <property type="entry name" value="EmrE-like"/>
</dbReference>
<evidence type="ECO:0000256" key="5">
    <source>
        <dbReference type="SAM" id="Phobius"/>
    </source>
</evidence>
<feature type="domain" description="EamA" evidence="6">
    <location>
        <begin position="73"/>
        <end position="213"/>
    </location>
</feature>
<dbReference type="SUPFAM" id="SSF103481">
    <property type="entry name" value="Multidrug resistance efflux transporter EmrE"/>
    <property type="match status" value="1"/>
</dbReference>
<evidence type="ECO:0000256" key="1">
    <source>
        <dbReference type="ARBA" id="ARBA00004141"/>
    </source>
</evidence>
<dbReference type="PANTHER" id="PTHR11132">
    <property type="entry name" value="SOLUTE CARRIER FAMILY 35"/>
    <property type="match status" value="1"/>
</dbReference>
<keyword evidence="3 5" id="KW-1133">Transmembrane helix</keyword>
<evidence type="ECO:0000259" key="6">
    <source>
        <dbReference type="Pfam" id="PF00892"/>
    </source>
</evidence>
<proteinExistence type="predicted"/>
<feature type="transmembrane region" description="Helical" evidence="5">
    <location>
        <begin position="103"/>
        <end position="122"/>
    </location>
</feature>
<feature type="transmembrane region" description="Helical" evidence="5">
    <location>
        <begin position="73"/>
        <end position="91"/>
    </location>
</feature>
<feature type="transmembrane region" description="Helical" evidence="5">
    <location>
        <begin position="20"/>
        <end position="39"/>
    </location>
</feature>
<evidence type="ECO:0000313" key="7">
    <source>
        <dbReference type="EMBL" id="CAE2250418.1"/>
    </source>
</evidence>
<feature type="transmembrane region" description="Helical" evidence="5">
    <location>
        <begin position="170"/>
        <end position="190"/>
    </location>
</feature>
<protein>
    <recommendedName>
        <fullName evidence="6">EamA domain-containing protein</fullName>
    </recommendedName>
</protein>
<evidence type="ECO:0000256" key="2">
    <source>
        <dbReference type="ARBA" id="ARBA00022692"/>
    </source>
</evidence>
<feature type="transmembrane region" description="Helical" evidence="5">
    <location>
        <begin position="142"/>
        <end position="163"/>
    </location>
</feature>
<dbReference type="InterPro" id="IPR050186">
    <property type="entry name" value="TPT_transporter"/>
</dbReference>
<feature type="transmembrane region" description="Helical" evidence="5">
    <location>
        <begin position="46"/>
        <end position="67"/>
    </location>
</feature>
<keyword evidence="2 5" id="KW-0812">Transmembrane</keyword>
<dbReference type="EMBL" id="HBKQ01030963">
    <property type="protein sequence ID" value="CAE2250418.1"/>
    <property type="molecule type" value="Transcribed_RNA"/>
</dbReference>
<reference evidence="7" key="1">
    <citation type="submission" date="2021-01" db="EMBL/GenBank/DDBJ databases">
        <authorList>
            <person name="Corre E."/>
            <person name="Pelletier E."/>
            <person name="Niang G."/>
            <person name="Scheremetjew M."/>
            <person name="Finn R."/>
            <person name="Kale V."/>
            <person name="Holt S."/>
            <person name="Cochrane G."/>
            <person name="Meng A."/>
            <person name="Brown T."/>
            <person name="Cohen L."/>
        </authorList>
    </citation>
    <scope>NUCLEOTIDE SEQUENCE</scope>
    <source>
        <strain evidence="7">Isolate 1302-5</strain>
    </source>
</reference>
<feature type="transmembrane region" description="Helical" evidence="5">
    <location>
        <begin position="196"/>
        <end position="215"/>
    </location>
</feature>
<dbReference type="GO" id="GO:0016020">
    <property type="term" value="C:membrane"/>
    <property type="evidence" value="ECO:0007669"/>
    <property type="project" value="UniProtKB-SubCell"/>
</dbReference>
<evidence type="ECO:0000256" key="3">
    <source>
        <dbReference type="ARBA" id="ARBA00022989"/>
    </source>
</evidence>
<accession>A0A7S4MX85</accession>
<name>A0A7S4MX85_9STRA</name>
<dbReference type="AlphaFoldDB" id="A0A7S4MX85"/>
<gene>
    <name evidence="7" type="ORF">OAUR00152_LOCUS21031</name>
</gene>
<evidence type="ECO:0000256" key="4">
    <source>
        <dbReference type="ARBA" id="ARBA00023136"/>
    </source>
</evidence>
<keyword evidence="4 5" id="KW-0472">Membrane</keyword>